<dbReference type="PANTHER" id="PTHR33794">
    <property type="entry name" value="BACILLOLYSIN"/>
    <property type="match status" value="1"/>
</dbReference>
<evidence type="ECO:0000259" key="8">
    <source>
        <dbReference type="Pfam" id="PF07504"/>
    </source>
</evidence>
<dbReference type="GO" id="GO:0006508">
    <property type="term" value="P:proteolysis"/>
    <property type="evidence" value="ECO:0007669"/>
    <property type="project" value="UniProtKB-KW"/>
</dbReference>
<organism evidence="9 10">
    <name type="scientific">Collimonas pratensis</name>
    <dbReference type="NCBI Taxonomy" id="279113"/>
    <lineage>
        <taxon>Bacteria</taxon>
        <taxon>Pseudomonadati</taxon>
        <taxon>Pseudomonadota</taxon>
        <taxon>Betaproteobacteria</taxon>
        <taxon>Burkholderiales</taxon>
        <taxon>Oxalobacteraceae</taxon>
        <taxon>Collimonas</taxon>
    </lineage>
</organism>
<evidence type="ECO:0000313" key="10">
    <source>
        <dbReference type="Proteomes" id="UP000074561"/>
    </source>
</evidence>
<dbReference type="PANTHER" id="PTHR33794:SF1">
    <property type="entry name" value="BACILLOLYSIN"/>
    <property type="match status" value="1"/>
</dbReference>
<accession>A0A127Q2W8</accession>
<dbReference type="AlphaFoldDB" id="A0A127Q2W8"/>
<keyword evidence="4" id="KW-0862">Zinc</keyword>
<keyword evidence="5" id="KW-0482">Metalloprotease</keyword>
<gene>
    <name evidence="9" type="ORF">CPter91_2012</name>
</gene>
<dbReference type="InterPro" id="IPR050728">
    <property type="entry name" value="Zinc_Metalloprotease_M4"/>
</dbReference>
<dbReference type="GO" id="GO:0008237">
    <property type="term" value="F:metallopeptidase activity"/>
    <property type="evidence" value="ECO:0007669"/>
    <property type="project" value="UniProtKB-KW"/>
</dbReference>
<dbReference type="PATRIC" id="fig|279113.9.peg.1998"/>
<dbReference type="Gene3D" id="3.10.450.40">
    <property type="match status" value="1"/>
</dbReference>
<evidence type="ECO:0000256" key="5">
    <source>
        <dbReference type="ARBA" id="ARBA00023049"/>
    </source>
</evidence>
<feature type="signal peptide" evidence="6">
    <location>
        <begin position="1"/>
        <end position="30"/>
    </location>
</feature>
<keyword evidence="6" id="KW-0732">Signal</keyword>
<protein>
    <submittedName>
        <fullName evidence="9">Peptidase propeptide and YPEB domain protein</fullName>
    </submittedName>
</protein>
<dbReference type="RefSeq" id="WP_236905993.1">
    <property type="nucleotide sequence ID" value="NZ_CP013234.1"/>
</dbReference>
<dbReference type="EMBL" id="CP013234">
    <property type="protein sequence ID" value="AMP04384.1"/>
    <property type="molecule type" value="Genomic_DNA"/>
</dbReference>
<evidence type="ECO:0000256" key="4">
    <source>
        <dbReference type="ARBA" id="ARBA00022833"/>
    </source>
</evidence>
<keyword evidence="2" id="KW-0479">Metal-binding</keyword>
<dbReference type="Pfam" id="PF03413">
    <property type="entry name" value="PepSY"/>
    <property type="match status" value="1"/>
</dbReference>
<dbReference type="InterPro" id="IPR025711">
    <property type="entry name" value="PepSY"/>
</dbReference>
<dbReference type="Proteomes" id="UP000074561">
    <property type="component" value="Chromosome"/>
</dbReference>
<reference evidence="9 10" key="1">
    <citation type="submission" date="2015-11" db="EMBL/GenBank/DDBJ databases">
        <title>Exploring the genomic traits of fungus-feeding bacterial genus Collimonas.</title>
        <authorList>
            <person name="Song C."/>
            <person name="Schmidt R."/>
            <person name="de Jager V."/>
            <person name="Krzyzanowska D."/>
            <person name="Jongedijk E."/>
            <person name="Cankar K."/>
            <person name="Beekwilder J."/>
            <person name="van Veen A."/>
            <person name="de Boer W."/>
            <person name="van Veen J.A."/>
            <person name="Garbeva P."/>
        </authorList>
    </citation>
    <scope>NUCLEOTIDE SEQUENCE [LARGE SCALE GENOMIC DNA]</scope>
    <source>
        <strain evidence="9 10">Ter91</strain>
    </source>
</reference>
<evidence type="ECO:0000256" key="6">
    <source>
        <dbReference type="SAM" id="SignalP"/>
    </source>
</evidence>
<evidence type="ECO:0000259" key="7">
    <source>
        <dbReference type="Pfam" id="PF03413"/>
    </source>
</evidence>
<feature type="domain" description="FTP" evidence="8">
    <location>
        <begin position="63"/>
        <end position="111"/>
    </location>
</feature>
<proteinExistence type="predicted"/>
<dbReference type="STRING" id="279113.CPter91_2012"/>
<evidence type="ECO:0000256" key="1">
    <source>
        <dbReference type="ARBA" id="ARBA00022670"/>
    </source>
</evidence>
<evidence type="ECO:0000256" key="2">
    <source>
        <dbReference type="ARBA" id="ARBA00022723"/>
    </source>
</evidence>
<feature type="chain" id="PRO_5007277455" evidence="6">
    <location>
        <begin position="31"/>
        <end position="236"/>
    </location>
</feature>
<name>A0A127Q2W8_9BURK</name>
<dbReference type="GO" id="GO:0046872">
    <property type="term" value="F:metal ion binding"/>
    <property type="evidence" value="ECO:0007669"/>
    <property type="project" value="UniProtKB-KW"/>
</dbReference>
<dbReference type="KEGG" id="cpra:CPter91_2012"/>
<sequence length="236" mass="25629">MKPVLRHVEGPLFQPLFLSLLLAASSSAIAAERVDLERYTPQVQAAKQGGQVSAQAFLGLSSEELKPLRSQNYANGKVVTRYQQYFQGVPVWDQAIVEHRAANQAQPAMSGGLLRNIDNDLPSTKPVYAAADVLLQAKSIARAAVTENEQAKLYVQLGQNNVAQLIYVVSFVNKSAAKPSRPYYIIDANSGAVLKQWEGITPYEASGPAATPRPASMNTSRAANTARWWSTATATW</sequence>
<keyword evidence="3" id="KW-0378">Hydrolase</keyword>
<dbReference type="InterPro" id="IPR011096">
    <property type="entry name" value="FTP_domain"/>
</dbReference>
<evidence type="ECO:0000313" key="9">
    <source>
        <dbReference type="EMBL" id="AMP04384.1"/>
    </source>
</evidence>
<dbReference type="Gene3D" id="3.10.450.490">
    <property type="match status" value="1"/>
</dbReference>
<evidence type="ECO:0000256" key="3">
    <source>
        <dbReference type="ARBA" id="ARBA00022801"/>
    </source>
</evidence>
<keyword evidence="1" id="KW-0645">Protease</keyword>
<dbReference type="Pfam" id="PF07504">
    <property type="entry name" value="FTP"/>
    <property type="match status" value="1"/>
</dbReference>
<feature type="domain" description="PepSY" evidence="7">
    <location>
        <begin position="136"/>
        <end position="197"/>
    </location>
</feature>